<evidence type="ECO:0000256" key="6">
    <source>
        <dbReference type="ARBA" id="ARBA00023136"/>
    </source>
</evidence>
<keyword evidence="14" id="KW-1185">Reference proteome</keyword>
<dbReference type="InterPro" id="IPR017452">
    <property type="entry name" value="GPCR_Rhodpsn_7TM"/>
</dbReference>
<evidence type="ECO:0000256" key="4">
    <source>
        <dbReference type="ARBA" id="ARBA00022989"/>
    </source>
</evidence>
<keyword evidence="7 10" id="KW-0675">Receptor</keyword>
<evidence type="ECO:0000256" key="3">
    <source>
        <dbReference type="ARBA" id="ARBA00022692"/>
    </source>
</evidence>
<protein>
    <recommendedName>
        <fullName evidence="12">G-protein coupled receptors family 1 profile domain-containing protein</fullName>
    </recommendedName>
</protein>
<dbReference type="PRINTS" id="PR00896">
    <property type="entry name" value="VASOPRESSINR"/>
</dbReference>
<dbReference type="Gene3D" id="1.20.1070.10">
    <property type="entry name" value="Rhodopsin 7-helix transmembrane proteins"/>
    <property type="match status" value="1"/>
</dbReference>
<comment type="caution">
    <text evidence="13">The sequence shown here is derived from an EMBL/GenBank/DDBJ whole genome shotgun (WGS) entry which is preliminary data.</text>
</comment>
<keyword evidence="4 10" id="KW-1133">Transmembrane helix</keyword>
<dbReference type="PRINTS" id="PR00237">
    <property type="entry name" value="GPCRRHODOPSN"/>
</dbReference>
<dbReference type="Pfam" id="PF00001">
    <property type="entry name" value="7tm_1"/>
    <property type="match status" value="1"/>
</dbReference>
<feature type="transmembrane region" description="Helical" evidence="10">
    <location>
        <begin position="341"/>
        <end position="363"/>
    </location>
</feature>
<evidence type="ECO:0000256" key="5">
    <source>
        <dbReference type="ARBA" id="ARBA00023040"/>
    </source>
</evidence>
<evidence type="ECO:0000259" key="12">
    <source>
        <dbReference type="PROSITE" id="PS50262"/>
    </source>
</evidence>
<dbReference type="GO" id="GO:0005886">
    <property type="term" value="C:plasma membrane"/>
    <property type="evidence" value="ECO:0007669"/>
    <property type="project" value="UniProtKB-SubCell"/>
</dbReference>
<dbReference type="InterPro" id="IPR000276">
    <property type="entry name" value="GPCR_Rhodpsn"/>
</dbReference>
<keyword evidence="6 10" id="KW-0472">Membrane</keyword>
<sequence length="464" mass="52218">METTYQRNDSFRYLGNSVSLFNSVSLANTASLSNTSVNISANASDTGSYWDRNENLVKIEIAIQGTILYLALFGNIFVLVVLRLRRQKLSRMQWFIIHLTLADIFVAIFNTTPQLIMDITNKFYGDDFLCRFIKYLTVVGMYASSYVLVMAAVDRYVSICHPLTNQTLSPKRIHLMILLAWGLSLVFSVPQIFIFSLHNMGGGGYECYAVFDPPWGLQAWVTWLFLSVYALPFLLLAFCYSRICHVVWLSVDSKQPATWNRPDRGAPESKSFLWRISFRPSSSSGSGNNNSTSLRTRPSEANGHMSGEHAQSLRCLTSSGLSKPRGHQRGVSKSKVKTVKLTLSVVLCYLLCWAPFFVVNMLTVWDQTIAFQGPVFTIIALLASLNSCTNPWIYLAFSGRSCAACTKSERRVSRSWTRSTHVVTASYADSESRCRTSMYDLSRCSSRDASPWNRDTLRTNNSVC</sequence>
<dbReference type="GO" id="GO:0032870">
    <property type="term" value="P:cellular response to hormone stimulus"/>
    <property type="evidence" value="ECO:0007669"/>
    <property type="project" value="TreeGrafter"/>
</dbReference>
<gene>
    <name evidence="13" type="ORF">V1264_012532</name>
</gene>
<dbReference type="CDD" id="cd15196">
    <property type="entry name" value="7tmA_Vasopressin_Oxytocin"/>
    <property type="match status" value="1"/>
</dbReference>
<name>A0AAN9BXE8_9CAEN</name>
<proteinExistence type="inferred from homology"/>
<feature type="region of interest" description="Disordered" evidence="11">
    <location>
        <begin position="281"/>
        <end position="305"/>
    </location>
</feature>
<dbReference type="PROSITE" id="PS50262">
    <property type="entry name" value="G_PROTEIN_RECEP_F1_2"/>
    <property type="match status" value="1"/>
</dbReference>
<feature type="transmembrane region" description="Helical" evidence="10">
    <location>
        <begin position="94"/>
        <end position="112"/>
    </location>
</feature>
<comment type="similarity">
    <text evidence="10">Belongs to the G-protein coupled receptor 1 family. Vasopressin/oxytocin receptor subfamily.</text>
</comment>
<evidence type="ECO:0000256" key="11">
    <source>
        <dbReference type="SAM" id="MobiDB-lite"/>
    </source>
</evidence>
<evidence type="ECO:0000256" key="9">
    <source>
        <dbReference type="ARBA" id="ARBA00023224"/>
    </source>
</evidence>
<evidence type="ECO:0000313" key="14">
    <source>
        <dbReference type="Proteomes" id="UP001374579"/>
    </source>
</evidence>
<dbReference type="Proteomes" id="UP001374579">
    <property type="component" value="Unassembled WGS sequence"/>
</dbReference>
<dbReference type="PANTHER" id="PTHR24241">
    <property type="entry name" value="NEUROPEPTIDE RECEPTOR-RELATED G-PROTEIN COUPLED RECEPTOR"/>
    <property type="match status" value="1"/>
</dbReference>
<feature type="transmembrane region" description="Helical" evidence="10">
    <location>
        <begin position="61"/>
        <end position="82"/>
    </location>
</feature>
<dbReference type="GO" id="GO:0042277">
    <property type="term" value="F:peptide binding"/>
    <property type="evidence" value="ECO:0007669"/>
    <property type="project" value="TreeGrafter"/>
</dbReference>
<evidence type="ECO:0000256" key="2">
    <source>
        <dbReference type="ARBA" id="ARBA00022475"/>
    </source>
</evidence>
<keyword evidence="9 10" id="KW-0807">Transducer</keyword>
<accession>A0AAN9BXE8</accession>
<dbReference type="SUPFAM" id="SSF81321">
    <property type="entry name" value="Family A G protein-coupled receptor-like"/>
    <property type="match status" value="1"/>
</dbReference>
<feature type="domain" description="G-protein coupled receptors family 1 profile" evidence="12">
    <location>
        <begin position="74"/>
        <end position="394"/>
    </location>
</feature>
<feature type="compositionally biased region" description="Low complexity" evidence="11">
    <location>
        <begin position="281"/>
        <end position="293"/>
    </location>
</feature>
<reference evidence="13 14" key="1">
    <citation type="submission" date="2024-02" db="EMBL/GenBank/DDBJ databases">
        <title>Chromosome-scale genome assembly of the rough periwinkle Littorina saxatilis.</title>
        <authorList>
            <person name="De Jode A."/>
            <person name="Faria R."/>
            <person name="Formenti G."/>
            <person name="Sims Y."/>
            <person name="Smith T.P."/>
            <person name="Tracey A."/>
            <person name="Wood J.M.D."/>
            <person name="Zagrodzka Z.B."/>
            <person name="Johannesson K."/>
            <person name="Butlin R.K."/>
            <person name="Leder E.H."/>
        </authorList>
    </citation>
    <scope>NUCLEOTIDE SEQUENCE [LARGE SCALE GENOMIC DNA]</scope>
    <source>
        <strain evidence="13">Snail1</strain>
        <tissue evidence="13">Muscle</tissue>
    </source>
</reference>
<feature type="transmembrane region" description="Helical" evidence="10">
    <location>
        <begin position="217"/>
        <end position="240"/>
    </location>
</feature>
<comment type="subcellular location">
    <subcellularLocation>
        <location evidence="1 10">Cell membrane</location>
        <topology evidence="1 10">Multi-pass membrane protein</topology>
    </subcellularLocation>
</comment>
<evidence type="ECO:0000256" key="1">
    <source>
        <dbReference type="ARBA" id="ARBA00004651"/>
    </source>
</evidence>
<dbReference type="InterPro" id="IPR001817">
    <property type="entry name" value="Vasoprsn_rcpt"/>
</dbReference>
<keyword evidence="2" id="KW-1003">Cell membrane</keyword>
<evidence type="ECO:0000256" key="7">
    <source>
        <dbReference type="ARBA" id="ARBA00023170"/>
    </source>
</evidence>
<feature type="transmembrane region" description="Helical" evidence="10">
    <location>
        <begin position="375"/>
        <end position="397"/>
    </location>
</feature>
<keyword evidence="5 10" id="KW-0297">G-protein coupled receptor</keyword>
<feature type="transmembrane region" description="Helical" evidence="10">
    <location>
        <begin position="173"/>
        <end position="197"/>
    </location>
</feature>
<dbReference type="PANTHER" id="PTHR24241:SF161">
    <property type="entry name" value="G-PROTEIN COUPLED RECEPTORS FAMILY 1 PROFILE DOMAIN-CONTAINING PROTEIN"/>
    <property type="match status" value="1"/>
</dbReference>
<dbReference type="EMBL" id="JBAMIC010000002">
    <property type="protein sequence ID" value="KAK7113196.1"/>
    <property type="molecule type" value="Genomic_DNA"/>
</dbReference>
<evidence type="ECO:0000256" key="10">
    <source>
        <dbReference type="RuleBase" id="RU046427"/>
    </source>
</evidence>
<dbReference type="GO" id="GO:0005000">
    <property type="term" value="F:vasopressin receptor activity"/>
    <property type="evidence" value="ECO:0007669"/>
    <property type="project" value="InterPro"/>
</dbReference>
<organism evidence="13 14">
    <name type="scientific">Littorina saxatilis</name>
    <dbReference type="NCBI Taxonomy" id="31220"/>
    <lineage>
        <taxon>Eukaryota</taxon>
        <taxon>Metazoa</taxon>
        <taxon>Spiralia</taxon>
        <taxon>Lophotrochozoa</taxon>
        <taxon>Mollusca</taxon>
        <taxon>Gastropoda</taxon>
        <taxon>Caenogastropoda</taxon>
        <taxon>Littorinimorpha</taxon>
        <taxon>Littorinoidea</taxon>
        <taxon>Littorinidae</taxon>
        <taxon>Littorina</taxon>
    </lineage>
</organism>
<keyword evidence="8 10" id="KW-0325">Glycoprotein</keyword>
<keyword evidence="3 10" id="KW-0812">Transmembrane</keyword>
<evidence type="ECO:0000313" key="13">
    <source>
        <dbReference type="EMBL" id="KAK7113196.1"/>
    </source>
</evidence>
<dbReference type="AlphaFoldDB" id="A0AAN9BXE8"/>
<feature type="transmembrane region" description="Helical" evidence="10">
    <location>
        <begin position="132"/>
        <end position="153"/>
    </location>
</feature>
<evidence type="ECO:0000256" key="8">
    <source>
        <dbReference type="ARBA" id="ARBA00023180"/>
    </source>
</evidence>